<dbReference type="SMART" id="SM01228">
    <property type="entry name" value="GIDA_assoc_3"/>
    <property type="match status" value="1"/>
</dbReference>
<feature type="binding site" evidence="11">
    <location>
        <begin position="15"/>
        <end position="20"/>
    </location>
    <ligand>
        <name>FAD</name>
        <dbReference type="ChEBI" id="CHEBI:57692"/>
    </ligand>
</feature>
<dbReference type="InterPro" id="IPR002218">
    <property type="entry name" value="MnmG-rel"/>
</dbReference>
<proteinExistence type="inferred from homology"/>
<dbReference type="Pfam" id="PF01134">
    <property type="entry name" value="GIDA"/>
    <property type="match status" value="1"/>
</dbReference>
<organism evidence="13 14">
    <name type="scientific">Desulfarculus baarsii (strain ATCC 33931 / DSM 2075 / LMG 7858 / VKM B-1802 / 2st14)</name>
    <dbReference type="NCBI Taxonomy" id="644282"/>
    <lineage>
        <taxon>Bacteria</taxon>
        <taxon>Pseudomonadati</taxon>
        <taxon>Thermodesulfobacteriota</taxon>
        <taxon>Desulfarculia</taxon>
        <taxon>Desulfarculales</taxon>
        <taxon>Desulfarculaceae</taxon>
        <taxon>Desulfarculus</taxon>
    </lineage>
</organism>
<dbReference type="HOGENOM" id="CLU_007831_2_2_7"/>
<dbReference type="EMBL" id="CP002085">
    <property type="protein sequence ID" value="ADK84810.1"/>
    <property type="molecule type" value="Genomic_DNA"/>
</dbReference>
<evidence type="ECO:0000259" key="12">
    <source>
        <dbReference type="SMART" id="SM01228"/>
    </source>
</evidence>
<dbReference type="GO" id="GO:0002098">
    <property type="term" value="P:tRNA wobble uridine modification"/>
    <property type="evidence" value="ECO:0007669"/>
    <property type="project" value="InterPro"/>
</dbReference>
<protein>
    <recommendedName>
        <fullName evidence="4 11">tRNA uridine 5-carboxymethylaminomethyl modification enzyme MnmG</fullName>
    </recommendedName>
    <alternativeName>
        <fullName evidence="10 11">Glucose-inhibited division protein A</fullName>
    </alternativeName>
</protein>
<dbReference type="InterPro" id="IPR020595">
    <property type="entry name" value="MnmG-rel_CS"/>
</dbReference>
<dbReference type="PROSITE" id="PS01280">
    <property type="entry name" value="GIDA_1"/>
    <property type="match status" value="1"/>
</dbReference>
<evidence type="ECO:0000256" key="5">
    <source>
        <dbReference type="ARBA" id="ARBA00022630"/>
    </source>
</evidence>
<dbReference type="eggNOG" id="COG0445">
    <property type="taxonomic scope" value="Bacteria"/>
</dbReference>
<evidence type="ECO:0000256" key="4">
    <source>
        <dbReference type="ARBA" id="ARBA00020461"/>
    </source>
</evidence>
<dbReference type="Proteomes" id="UP000009047">
    <property type="component" value="Chromosome"/>
</dbReference>
<dbReference type="InterPro" id="IPR036188">
    <property type="entry name" value="FAD/NAD-bd_sf"/>
</dbReference>
<evidence type="ECO:0000256" key="8">
    <source>
        <dbReference type="ARBA" id="ARBA00023027"/>
    </source>
</evidence>
<keyword evidence="11" id="KW-0963">Cytoplasm</keyword>
<feature type="binding site" evidence="11">
    <location>
        <begin position="274"/>
        <end position="288"/>
    </location>
    <ligand>
        <name>NAD(+)</name>
        <dbReference type="ChEBI" id="CHEBI:57540"/>
    </ligand>
</feature>
<dbReference type="InterPro" id="IPR040131">
    <property type="entry name" value="MnmG_N"/>
</dbReference>
<dbReference type="GO" id="GO:0030488">
    <property type="term" value="P:tRNA methylation"/>
    <property type="evidence" value="ECO:0007669"/>
    <property type="project" value="TreeGrafter"/>
</dbReference>
<dbReference type="Pfam" id="PF13932">
    <property type="entry name" value="SAM_GIDA_C"/>
    <property type="match status" value="1"/>
</dbReference>
<keyword evidence="5 11" id="KW-0285">Flavoprotein</keyword>
<dbReference type="Gene3D" id="1.10.150.570">
    <property type="entry name" value="GidA associated domain, C-terminal subdomain"/>
    <property type="match status" value="1"/>
</dbReference>
<comment type="function">
    <text evidence="2 11">NAD-binding protein involved in the addition of a carboxymethylaminomethyl (cmnm) group at the wobble position (U34) of certain tRNAs, forming tRNA-cmnm(5)s(2)U34.</text>
</comment>
<dbReference type="Gene3D" id="3.50.50.60">
    <property type="entry name" value="FAD/NAD(P)-binding domain"/>
    <property type="match status" value="2"/>
</dbReference>
<dbReference type="FunFam" id="1.10.150.570:FF:000001">
    <property type="entry name" value="tRNA uridine 5-carboxymethylaminomethyl modification enzyme MnmG"/>
    <property type="match status" value="1"/>
</dbReference>
<dbReference type="InterPro" id="IPR049312">
    <property type="entry name" value="GIDA_C_N"/>
</dbReference>
<evidence type="ECO:0000256" key="1">
    <source>
        <dbReference type="ARBA" id="ARBA00001974"/>
    </source>
</evidence>
<evidence type="ECO:0000256" key="11">
    <source>
        <dbReference type="HAMAP-Rule" id="MF_00129"/>
    </source>
</evidence>
<name>E1QGW7_DESB2</name>
<dbReference type="InterPro" id="IPR004416">
    <property type="entry name" value="MnmG"/>
</dbReference>
<dbReference type="InterPro" id="IPR047001">
    <property type="entry name" value="MnmG_C_subdom"/>
</dbReference>
<dbReference type="InterPro" id="IPR026904">
    <property type="entry name" value="MnmG_C"/>
</dbReference>
<dbReference type="KEGG" id="dbr:Deba_1442"/>
<comment type="similarity">
    <text evidence="3 11">Belongs to the MnmG family.</text>
</comment>
<evidence type="ECO:0000256" key="7">
    <source>
        <dbReference type="ARBA" id="ARBA00022827"/>
    </source>
</evidence>
<dbReference type="PANTHER" id="PTHR11806">
    <property type="entry name" value="GLUCOSE INHIBITED DIVISION PROTEIN A"/>
    <property type="match status" value="1"/>
</dbReference>
<dbReference type="RefSeq" id="WP_013258263.1">
    <property type="nucleotide sequence ID" value="NC_014365.1"/>
</dbReference>
<keyword evidence="8 11" id="KW-0520">NAD</keyword>
<evidence type="ECO:0000256" key="2">
    <source>
        <dbReference type="ARBA" id="ARBA00003717"/>
    </source>
</evidence>
<dbReference type="OrthoDB" id="9815560at2"/>
<dbReference type="Pfam" id="PF21680">
    <property type="entry name" value="GIDA_C_1st"/>
    <property type="match status" value="1"/>
</dbReference>
<dbReference type="Gene3D" id="1.10.10.1800">
    <property type="entry name" value="tRNA uridine 5-carboxymethylaminomethyl modification enzyme MnmG/GidA"/>
    <property type="match status" value="1"/>
</dbReference>
<accession>E1QGW7</accession>
<gene>
    <name evidence="11" type="primary">mnmG</name>
    <name evidence="11" type="synonym">gidA</name>
    <name evidence="13" type="ordered locus">Deba_1442</name>
</gene>
<reference evidence="13 14" key="1">
    <citation type="journal article" date="2010" name="Stand. Genomic Sci.">
        <title>Complete genome sequence of Desulfarculus baarsii type strain (2st14).</title>
        <authorList>
            <person name="Sun H."/>
            <person name="Spring S."/>
            <person name="Lapidus A."/>
            <person name="Davenport K."/>
            <person name="Del Rio T.G."/>
            <person name="Tice H."/>
            <person name="Nolan M."/>
            <person name="Copeland A."/>
            <person name="Cheng J.F."/>
            <person name="Lucas S."/>
            <person name="Tapia R."/>
            <person name="Goodwin L."/>
            <person name="Pitluck S."/>
            <person name="Ivanova N."/>
            <person name="Pagani I."/>
            <person name="Mavromatis K."/>
            <person name="Ovchinnikova G."/>
            <person name="Pati A."/>
            <person name="Chen A."/>
            <person name="Palaniappan K."/>
            <person name="Hauser L."/>
            <person name="Chang Y.J."/>
            <person name="Jeffries C.D."/>
            <person name="Detter J.C."/>
            <person name="Han C."/>
            <person name="Rohde M."/>
            <person name="Brambilla E."/>
            <person name="Goker M."/>
            <person name="Woyke T."/>
            <person name="Bristow J."/>
            <person name="Eisen J.A."/>
            <person name="Markowitz V."/>
            <person name="Hugenholtz P."/>
            <person name="Kyrpides N.C."/>
            <person name="Klenk H.P."/>
            <person name="Land M."/>
        </authorList>
    </citation>
    <scope>NUCLEOTIDE SEQUENCE [LARGE SCALE GENOMIC DNA]</scope>
    <source>
        <strain evidence="14">ATCC 33931 / DSM 2075 / LMG 7858 / VKM B-1802 / 2st14</strain>
    </source>
</reference>
<comment type="cofactor">
    <cofactor evidence="1 11">
        <name>FAD</name>
        <dbReference type="ChEBI" id="CHEBI:57692"/>
    </cofactor>
</comment>
<keyword evidence="6 11" id="KW-0819">tRNA processing</keyword>
<evidence type="ECO:0000313" key="14">
    <source>
        <dbReference type="Proteomes" id="UP000009047"/>
    </source>
</evidence>
<dbReference type="FunFam" id="3.50.50.60:FF:000002">
    <property type="entry name" value="tRNA uridine 5-carboxymethylaminomethyl modification enzyme MnmG"/>
    <property type="match status" value="1"/>
</dbReference>
<dbReference type="NCBIfam" id="TIGR00136">
    <property type="entry name" value="mnmG_gidA"/>
    <property type="match status" value="1"/>
</dbReference>
<dbReference type="GO" id="GO:0005829">
    <property type="term" value="C:cytosol"/>
    <property type="evidence" value="ECO:0007669"/>
    <property type="project" value="TreeGrafter"/>
</dbReference>
<dbReference type="HAMAP" id="MF_00129">
    <property type="entry name" value="MnmG_GidA"/>
    <property type="match status" value="1"/>
</dbReference>
<feature type="domain" description="tRNA uridine 5-carboxymethylaminomethyl modification enzyme C-terminal subdomain" evidence="12">
    <location>
        <begin position="549"/>
        <end position="620"/>
    </location>
</feature>
<dbReference type="STRING" id="644282.Deba_1442"/>
<comment type="subunit">
    <text evidence="9 11">Homodimer. Heterotetramer of two MnmE and two MnmG subunits.</text>
</comment>
<dbReference type="AlphaFoldDB" id="E1QGW7"/>
<evidence type="ECO:0000313" key="13">
    <source>
        <dbReference type="EMBL" id="ADK84810.1"/>
    </source>
</evidence>
<comment type="subcellular location">
    <subcellularLocation>
        <location evidence="11">Cytoplasm</location>
    </subcellularLocation>
</comment>
<keyword evidence="14" id="KW-1185">Reference proteome</keyword>
<dbReference type="GO" id="GO:0050660">
    <property type="term" value="F:flavin adenine dinucleotide binding"/>
    <property type="evidence" value="ECO:0007669"/>
    <property type="project" value="UniProtKB-UniRule"/>
</dbReference>
<evidence type="ECO:0000256" key="3">
    <source>
        <dbReference type="ARBA" id="ARBA00007653"/>
    </source>
</evidence>
<dbReference type="PANTHER" id="PTHR11806:SF0">
    <property type="entry name" value="PROTEIN MTO1 HOMOLOG, MITOCHONDRIAL"/>
    <property type="match status" value="1"/>
</dbReference>
<evidence type="ECO:0000256" key="10">
    <source>
        <dbReference type="ARBA" id="ARBA00031800"/>
    </source>
</evidence>
<dbReference type="PRINTS" id="PR00368">
    <property type="entry name" value="FADPNR"/>
</dbReference>
<comment type="caution">
    <text evidence="11">Lacks conserved residue(s) required for the propagation of feature annotation.</text>
</comment>
<keyword evidence="7 11" id="KW-0274">FAD</keyword>
<evidence type="ECO:0000256" key="6">
    <source>
        <dbReference type="ARBA" id="ARBA00022694"/>
    </source>
</evidence>
<dbReference type="SUPFAM" id="SSF51905">
    <property type="entry name" value="FAD/NAD(P)-binding domain"/>
    <property type="match status" value="1"/>
</dbReference>
<sequence length="630" mass="68141">MIALPPERFEVIVVGGGHAGCEAALAAARMGRQTLLITINLEHLAALSCNPAVGGLAKGHLVREIDALGGEMAKNTDATGIQFRLLNQGKGPAVWSSRAQVDMDRYPRRMRKVILNQPRLWVLDAKARGLIVQSGRVGGVITDRGQSVSARAVVLTTGTFLRGLIHVGLKNWPAGRMGDPAANALSDQLRALGLNLGRLKTGTCPRLDARSVDLASLPAQPGDETPRMFSFLSQGPTLEQRPCWITHTTERTHRIIRGGLHESPMYAGVITGVGARYCPSIEDKVVRFPQRESHQIFLEPQGLDSGLIYPNGIPTSLPLAVQEAMVHSLPGCENAFIVRPGYAIEYDYADPQDLKPTLESKIAPGLYLAGQINGTSGYEEAAAQGLWAGINAALAVRGEGAFAPDRSQAYMAVLVDDLITKGTREPYRMFTSRAEYRLSLREDNADLRLTELGRAVGLVDDERWAAFSAKQAALGQARQLLDAVRVNPSRQVLEALSELDTGALSRPLSAAQVLRRPGMDLAMLARLDPALEPLTTLPPEVAEQLRIEASYAGYVEQERQQVELFRAREAQVIPPELDYAQIPGLSREVVEKLARVRPANIGQAGRISGVTPAALAIVSLHATRLQGRGD</sequence>
<dbReference type="InterPro" id="IPR044920">
    <property type="entry name" value="MnmG_C_subdom_sf"/>
</dbReference>
<evidence type="ECO:0000256" key="9">
    <source>
        <dbReference type="ARBA" id="ARBA00025948"/>
    </source>
</evidence>